<dbReference type="Gene3D" id="3.40.50.300">
    <property type="entry name" value="P-loop containing nucleotide triphosphate hydrolases"/>
    <property type="match status" value="1"/>
</dbReference>
<dbReference type="PANTHER" id="PTHR45772:SF10">
    <property type="entry name" value="LIPOPOLYSACCHARIDE EXPORT SYSTEM ATP-BINDING PROTEIN LPTB"/>
    <property type="match status" value="1"/>
</dbReference>
<gene>
    <name evidence="5" type="ORF">ENN47_04580</name>
</gene>
<organism evidence="5">
    <name type="scientific">Mesotoga infera</name>
    <dbReference type="NCBI Taxonomy" id="1236046"/>
    <lineage>
        <taxon>Bacteria</taxon>
        <taxon>Thermotogati</taxon>
        <taxon>Thermotogota</taxon>
        <taxon>Thermotogae</taxon>
        <taxon>Kosmotogales</taxon>
        <taxon>Kosmotogaceae</taxon>
        <taxon>Mesotoga</taxon>
    </lineage>
</organism>
<protein>
    <submittedName>
        <fullName evidence="5">ATP-binding cassette domain-containing protein</fullName>
    </submittedName>
</protein>
<dbReference type="InterPro" id="IPR003593">
    <property type="entry name" value="AAA+_ATPase"/>
</dbReference>
<dbReference type="AlphaFoldDB" id="A0A7C1GQG1"/>
<dbReference type="GO" id="GO:0016887">
    <property type="term" value="F:ATP hydrolysis activity"/>
    <property type="evidence" value="ECO:0007669"/>
    <property type="project" value="InterPro"/>
</dbReference>
<accession>A0A7C1GQG1</accession>
<dbReference type="InterPro" id="IPR003439">
    <property type="entry name" value="ABC_transporter-like_ATP-bd"/>
</dbReference>
<dbReference type="InterPro" id="IPR051120">
    <property type="entry name" value="ABC_AA/LPS_Transport"/>
</dbReference>
<sequence>MLEVKEIKLVREERKILNNLTASFEKGRVYAILGNNGVGKSTLSYVLMGLESHKDYEGNIYFDGEEIDLLSVSERAKKGISLGWQEPVRFEGLTVREYLTLGGKLKLSAEELNETLSTVGLNREYLDRLVDESLSGGERKRVELASIILVNPRVTILDEPDSGIDIMSMEMIEHVLERLSDKGSIVIIITHREEIARMADEAYLLCGGRILASGEPEEIVSFYRKLCDSCQHINEPVKEGGLPND</sequence>
<dbReference type="SMART" id="SM00382">
    <property type="entry name" value="AAA"/>
    <property type="match status" value="1"/>
</dbReference>
<dbReference type="PROSITE" id="PS50893">
    <property type="entry name" value="ABC_TRANSPORTER_2"/>
    <property type="match status" value="1"/>
</dbReference>
<dbReference type="SUPFAM" id="SSF52540">
    <property type="entry name" value="P-loop containing nucleoside triphosphate hydrolases"/>
    <property type="match status" value="1"/>
</dbReference>
<name>A0A7C1GQG1_9BACT</name>
<feature type="domain" description="ABC transporter" evidence="4">
    <location>
        <begin position="2"/>
        <end position="232"/>
    </location>
</feature>
<evidence type="ECO:0000256" key="3">
    <source>
        <dbReference type="ARBA" id="ARBA00022840"/>
    </source>
</evidence>
<dbReference type="GO" id="GO:0005524">
    <property type="term" value="F:ATP binding"/>
    <property type="evidence" value="ECO:0007669"/>
    <property type="project" value="UniProtKB-KW"/>
</dbReference>
<evidence type="ECO:0000256" key="1">
    <source>
        <dbReference type="ARBA" id="ARBA00022448"/>
    </source>
</evidence>
<dbReference type="PANTHER" id="PTHR45772">
    <property type="entry name" value="CONSERVED COMPONENT OF ABC TRANSPORTER FOR NATURAL AMINO ACIDS-RELATED"/>
    <property type="match status" value="1"/>
</dbReference>
<keyword evidence="1" id="KW-0813">Transport</keyword>
<dbReference type="EMBL" id="DSBT01000121">
    <property type="protein sequence ID" value="HDP77459.1"/>
    <property type="molecule type" value="Genomic_DNA"/>
</dbReference>
<dbReference type="InterPro" id="IPR017871">
    <property type="entry name" value="ABC_transporter-like_CS"/>
</dbReference>
<dbReference type="Pfam" id="PF00005">
    <property type="entry name" value="ABC_tran"/>
    <property type="match status" value="1"/>
</dbReference>
<dbReference type="Proteomes" id="UP000886198">
    <property type="component" value="Unassembled WGS sequence"/>
</dbReference>
<keyword evidence="3 5" id="KW-0067">ATP-binding</keyword>
<dbReference type="InterPro" id="IPR027417">
    <property type="entry name" value="P-loop_NTPase"/>
</dbReference>
<dbReference type="PROSITE" id="PS00211">
    <property type="entry name" value="ABC_TRANSPORTER_1"/>
    <property type="match status" value="1"/>
</dbReference>
<reference evidence="5" key="1">
    <citation type="journal article" date="2020" name="mSystems">
        <title>Genome- and Community-Level Interaction Insights into Carbon Utilization and Element Cycling Functions of Hydrothermarchaeota in Hydrothermal Sediment.</title>
        <authorList>
            <person name="Zhou Z."/>
            <person name="Liu Y."/>
            <person name="Xu W."/>
            <person name="Pan J."/>
            <person name="Luo Z.H."/>
            <person name="Li M."/>
        </authorList>
    </citation>
    <scope>NUCLEOTIDE SEQUENCE [LARGE SCALE GENOMIC DNA]</scope>
    <source>
        <strain evidence="5">SpSt-1179</strain>
    </source>
</reference>
<evidence type="ECO:0000259" key="4">
    <source>
        <dbReference type="PROSITE" id="PS50893"/>
    </source>
</evidence>
<evidence type="ECO:0000313" key="5">
    <source>
        <dbReference type="EMBL" id="HDP77459.1"/>
    </source>
</evidence>
<comment type="caution">
    <text evidence="5">The sequence shown here is derived from an EMBL/GenBank/DDBJ whole genome shotgun (WGS) entry which is preliminary data.</text>
</comment>
<dbReference type="GO" id="GO:0005886">
    <property type="term" value="C:plasma membrane"/>
    <property type="evidence" value="ECO:0007669"/>
    <property type="project" value="TreeGrafter"/>
</dbReference>
<keyword evidence="2" id="KW-0547">Nucleotide-binding</keyword>
<evidence type="ECO:0000256" key="2">
    <source>
        <dbReference type="ARBA" id="ARBA00022741"/>
    </source>
</evidence>
<proteinExistence type="predicted"/>